<evidence type="ECO:0000313" key="1">
    <source>
        <dbReference type="EMBL" id="KAJ7405759.1"/>
    </source>
</evidence>
<sequence>MQKPSWKREPGSACVSGKMEELKSLFMGVTMKLQWLTQCQYTLKDEQMKSNPVEKDLGVMVNKRLDTSWQDVLAALKVLHQKQHGQQVEGVNMCRDQYGNQMVLSDAVPWMNVFRIGNQFTGLVRSTDFKGSG</sequence>
<comment type="caution">
    <text evidence="1">The sequence shown here is derived from an EMBL/GenBank/DDBJ whole genome shotgun (WGS) entry which is preliminary data.</text>
</comment>
<evidence type="ECO:0000313" key="2">
    <source>
        <dbReference type="Proteomes" id="UP001145742"/>
    </source>
</evidence>
<keyword evidence="2" id="KW-1185">Reference proteome</keyword>
<organism evidence="1 2">
    <name type="scientific">Willisornis vidua</name>
    <name type="common">Xingu scale-backed antbird</name>
    <dbReference type="NCBI Taxonomy" id="1566151"/>
    <lineage>
        <taxon>Eukaryota</taxon>
        <taxon>Metazoa</taxon>
        <taxon>Chordata</taxon>
        <taxon>Craniata</taxon>
        <taxon>Vertebrata</taxon>
        <taxon>Euteleostomi</taxon>
        <taxon>Archelosauria</taxon>
        <taxon>Archosauria</taxon>
        <taxon>Dinosauria</taxon>
        <taxon>Saurischia</taxon>
        <taxon>Theropoda</taxon>
        <taxon>Coelurosauria</taxon>
        <taxon>Aves</taxon>
        <taxon>Neognathae</taxon>
        <taxon>Neoaves</taxon>
        <taxon>Telluraves</taxon>
        <taxon>Australaves</taxon>
        <taxon>Passeriformes</taxon>
        <taxon>Thamnophilidae</taxon>
        <taxon>Willisornis</taxon>
    </lineage>
</organism>
<name>A0ABQ9CMZ1_9PASS</name>
<reference evidence="1" key="1">
    <citation type="submission" date="2019-10" db="EMBL/GenBank/DDBJ databases">
        <authorList>
            <person name="Soares A.E.R."/>
            <person name="Aleixo A."/>
            <person name="Schneider P."/>
            <person name="Miyaki C.Y."/>
            <person name="Schneider M.P."/>
            <person name="Mello C."/>
            <person name="Vasconcelos A.T.R."/>
        </authorList>
    </citation>
    <scope>NUCLEOTIDE SEQUENCE</scope>
    <source>
        <tissue evidence="1">Muscle</tissue>
    </source>
</reference>
<gene>
    <name evidence="1" type="ORF">WISP_138509</name>
</gene>
<dbReference type="EMBL" id="WHWB01034693">
    <property type="protein sequence ID" value="KAJ7405759.1"/>
    <property type="molecule type" value="Genomic_DNA"/>
</dbReference>
<proteinExistence type="predicted"/>
<accession>A0ABQ9CMZ1</accession>
<dbReference type="Proteomes" id="UP001145742">
    <property type="component" value="Unassembled WGS sequence"/>
</dbReference>
<protein>
    <submittedName>
        <fullName evidence="1">Uncharacterized protein</fullName>
    </submittedName>
</protein>